<sequence>MTIPRINLDNRTFDDLMEELRGLIPREAPQWTNHNLSDPGITLLELFCWLTEGIMYRTNRIPEASRRRFLQLLGTEVSGSLDDAVAATVNGLQAPWRAVTAQDFETLVVSAFPTVARACCLADRALDSSGPDEERIGHVSVIIVPKPDGDGAMAPSPALLDEVYRFLDERRLITCCHHVVGPTFSDIALSVTVVCTPAAQPEIVRERIMAALRSFFAPVAAAPDGSGMTGWEFGQPVYESEVCALIEGVAGVDHLETLALGQMAGGVWQDSGRMITIPAHSLVRFSEAVSKIVVTSLLQEIQ</sequence>
<keyword evidence="2" id="KW-1185">Reference proteome</keyword>
<comment type="caution">
    <text evidence="1">The sequence shown here is derived from an EMBL/GenBank/DDBJ whole genome shotgun (WGS) entry which is preliminary data.</text>
</comment>
<dbReference type="AlphaFoldDB" id="A0AAW4L8W6"/>
<gene>
    <name evidence="1" type="ORF">KI809_16965</name>
</gene>
<name>A0AAW4L8W6_9BACT</name>
<evidence type="ECO:0000313" key="1">
    <source>
        <dbReference type="EMBL" id="MBT0666005.1"/>
    </source>
</evidence>
<protein>
    <submittedName>
        <fullName evidence="1">Baseplate J/gp47 family protein</fullName>
    </submittedName>
</protein>
<dbReference type="Proteomes" id="UP000811899">
    <property type="component" value="Unassembled WGS sequence"/>
</dbReference>
<dbReference type="EMBL" id="JAHCVJ010000008">
    <property type="protein sequence ID" value="MBT0666005.1"/>
    <property type="molecule type" value="Genomic_DNA"/>
</dbReference>
<accession>A0AAW4L8W6</accession>
<organism evidence="1 2">
    <name type="scientific">Geoanaerobacter pelophilus</name>
    <dbReference type="NCBI Taxonomy" id="60036"/>
    <lineage>
        <taxon>Bacteria</taxon>
        <taxon>Pseudomonadati</taxon>
        <taxon>Thermodesulfobacteriota</taxon>
        <taxon>Desulfuromonadia</taxon>
        <taxon>Geobacterales</taxon>
        <taxon>Geobacteraceae</taxon>
        <taxon>Geoanaerobacter</taxon>
    </lineage>
</organism>
<proteinExistence type="predicted"/>
<dbReference type="RefSeq" id="WP_214172776.1">
    <property type="nucleotide sequence ID" value="NZ_JAHCVJ010000008.1"/>
</dbReference>
<evidence type="ECO:0000313" key="2">
    <source>
        <dbReference type="Proteomes" id="UP000811899"/>
    </source>
</evidence>
<reference evidence="1 2" key="1">
    <citation type="submission" date="2021-05" db="EMBL/GenBank/DDBJ databases">
        <title>The draft genome of Geobacter pelophilus DSM 12255.</title>
        <authorList>
            <person name="Xu Z."/>
            <person name="Masuda Y."/>
            <person name="Itoh H."/>
            <person name="Senoo K."/>
        </authorList>
    </citation>
    <scope>NUCLEOTIDE SEQUENCE [LARGE SCALE GENOMIC DNA]</scope>
    <source>
        <strain evidence="1 2">DSM 12255</strain>
    </source>
</reference>